<gene>
    <name evidence="2" type="ORF">E9531_15315</name>
</gene>
<dbReference type="EMBL" id="STFG01000025">
    <property type="protein sequence ID" value="THT97818.1"/>
    <property type="molecule type" value="Genomic_DNA"/>
</dbReference>
<dbReference type="RefSeq" id="WP_136574644.1">
    <property type="nucleotide sequence ID" value="NZ_STFG01000025.1"/>
</dbReference>
<accession>A0A4S8ETS4</accession>
<feature type="transmembrane region" description="Helical" evidence="1">
    <location>
        <begin position="15"/>
        <end position="37"/>
    </location>
</feature>
<dbReference type="AlphaFoldDB" id="A0A4S8ETS4"/>
<proteinExistence type="predicted"/>
<evidence type="ECO:0000313" key="2">
    <source>
        <dbReference type="EMBL" id="THT97818.1"/>
    </source>
</evidence>
<evidence type="ECO:0000313" key="3">
    <source>
        <dbReference type="Proteomes" id="UP000308917"/>
    </source>
</evidence>
<sequence length="95" mass="10759">MQTSNTCHPHHRKRFHLIMLTCLAFTAAMIGALIFVVSRPQTAQVQAAEQHAIAKCRQRSGNPERTAIYRATQVQACNEMEKQYRIKFGKGSDQT</sequence>
<protein>
    <submittedName>
        <fullName evidence="2">Uncharacterized protein</fullName>
    </submittedName>
</protein>
<dbReference type="OrthoDB" id="8909690at2"/>
<name>A0A4S8ETS4_9BURK</name>
<reference evidence="2 3" key="1">
    <citation type="journal article" date="2015" name="Antonie Van Leeuwenhoek">
        <title>Lampropedia puyangensis sp. nov., isolated from symptomatic bark of Populus ? euramericana canker and emended description of Lampropedia hyalina (Ehrenberg 1832) Lee et al. 2004.</title>
        <authorList>
            <person name="Li Y."/>
            <person name="Wang T."/>
            <person name="Piao C.G."/>
            <person name="Wang L.F."/>
            <person name="Tian G.Z."/>
            <person name="Zhu T.H."/>
            <person name="Guo M.W."/>
        </authorList>
    </citation>
    <scope>NUCLEOTIDE SEQUENCE [LARGE SCALE GENOMIC DNA]</scope>
    <source>
        <strain evidence="2 3">2-bin</strain>
    </source>
</reference>
<dbReference type="Proteomes" id="UP000308917">
    <property type="component" value="Unassembled WGS sequence"/>
</dbReference>
<keyword evidence="1" id="KW-0812">Transmembrane</keyword>
<keyword evidence="1" id="KW-0472">Membrane</keyword>
<evidence type="ECO:0000256" key="1">
    <source>
        <dbReference type="SAM" id="Phobius"/>
    </source>
</evidence>
<comment type="caution">
    <text evidence="2">The sequence shown here is derived from an EMBL/GenBank/DDBJ whole genome shotgun (WGS) entry which is preliminary data.</text>
</comment>
<keyword evidence="1" id="KW-1133">Transmembrane helix</keyword>
<organism evidence="2 3">
    <name type="scientific">Lampropedia puyangensis</name>
    <dbReference type="NCBI Taxonomy" id="1330072"/>
    <lineage>
        <taxon>Bacteria</taxon>
        <taxon>Pseudomonadati</taxon>
        <taxon>Pseudomonadota</taxon>
        <taxon>Betaproteobacteria</taxon>
        <taxon>Burkholderiales</taxon>
        <taxon>Comamonadaceae</taxon>
        <taxon>Lampropedia</taxon>
    </lineage>
</organism>
<keyword evidence="3" id="KW-1185">Reference proteome</keyword>